<proteinExistence type="predicted"/>
<evidence type="ECO:0000256" key="1">
    <source>
        <dbReference type="ARBA" id="ARBA00023157"/>
    </source>
</evidence>
<evidence type="ECO:0000313" key="5">
    <source>
        <dbReference type="Proteomes" id="UP000183569"/>
    </source>
</evidence>
<feature type="disulfide bond" evidence="2">
    <location>
        <begin position="32"/>
        <end position="105"/>
    </location>
</feature>
<sequence length="116" mass="12595">MKIAGVFAGLLLLAGSIAVHAATDKSVKFPSCEGLKADGIAASVKRDYLQNRIVRWADDQKKLGQADPVAWVNPKEITGKDDKWVVPLTVRGKSTDIHYRVTINCKGGTAEYQPQS</sequence>
<dbReference type="Gene3D" id="3.10.450.300">
    <property type="entry name" value="YebF/Colicin-M immunity protein"/>
    <property type="match status" value="1"/>
</dbReference>
<keyword evidence="1 2" id="KW-1015">Disulfide bond</keyword>
<gene>
    <name evidence="4" type="ORF">SAMN02927897_01532</name>
</gene>
<protein>
    <submittedName>
        <fullName evidence="4">YebF-like protein</fullName>
    </submittedName>
</protein>
<name>A0A1G4XVZ8_9ENTR</name>
<dbReference type="GeneID" id="23845886"/>
<dbReference type="AlphaFoldDB" id="A0A1G4XVZ8"/>
<dbReference type="Proteomes" id="UP000183569">
    <property type="component" value="Unassembled WGS sequence"/>
</dbReference>
<evidence type="ECO:0000256" key="2">
    <source>
        <dbReference type="PROSITE-ProRule" id="PRU01323"/>
    </source>
</evidence>
<dbReference type="Pfam" id="PF13995">
    <property type="entry name" value="YebF"/>
    <property type="match status" value="1"/>
</dbReference>
<keyword evidence="3" id="KW-0732">Signal</keyword>
<feature type="chain" id="PRO_5032789486" evidence="3">
    <location>
        <begin position="22"/>
        <end position="116"/>
    </location>
</feature>
<dbReference type="NCBIfam" id="NF041240">
    <property type="entry name" value="YebF_not_Cmi"/>
    <property type="match status" value="1"/>
</dbReference>
<dbReference type="EMBL" id="FMUI01000003">
    <property type="protein sequence ID" value="SCX45290.1"/>
    <property type="molecule type" value="Genomic_DNA"/>
</dbReference>
<dbReference type="InterPro" id="IPR038703">
    <property type="entry name" value="YebF/Cmi_sf"/>
</dbReference>
<accession>A0A1G4XVZ8</accession>
<dbReference type="InterPro" id="IPR025603">
    <property type="entry name" value="YebF/ColM_immunity"/>
</dbReference>
<dbReference type="NCBIfam" id="NF010224">
    <property type="entry name" value="PRK13680.1"/>
    <property type="match status" value="1"/>
</dbReference>
<dbReference type="RefSeq" id="WP_017456945.1">
    <property type="nucleotide sequence ID" value="NZ_FMUI01000003.1"/>
</dbReference>
<evidence type="ECO:0000256" key="3">
    <source>
        <dbReference type="SAM" id="SignalP"/>
    </source>
</evidence>
<dbReference type="PROSITE" id="PS51979">
    <property type="entry name" value="YEBF_CMI"/>
    <property type="match status" value="1"/>
</dbReference>
<feature type="signal peptide" evidence="3">
    <location>
        <begin position="1"/>
        <end position="21"/>
    </location>
</feature>
<organism evidence="4 5">
    <name type="scientific">Kosakonia sacchari</name>
    <dbReference type="NCBI Taxonomy" id="1158459"/>
    <lineage>
        <taxon>Bacteria</taxon>
        <taxon>Pseudomonadati</taxon>
        <taxon>Pseudomonadota</taxon>
        <taxon>Gammaproteobacteria</taxon>
        <taxon>Enterobacterales</taxon>
        <taxon>Enterobacteriaceae</taxon>
        <taxon>Kosakonia</taxon>
    </lineage>
</organism>
<evidence type="ECO:0000313" key="4">
    <source>
        <dbReference type="EMBL" id="SCX45290.1"/>
    </source>
</evidence>
<reference evidence="4 5" key="1">
    <citation type="submission" date="2016-10" db="EMBL/GenBank/DDBJ databases">
        <authorList>
            <person name="Varghese N."/>
            <person name="Submissions S."/>
        </authorList>
    </citation>
    <scope>NUCLEOTIDE SEQUENCE [LARGE SCALE GENOMIC DNA]</scope>
    <source>
        <strain evidence="4 5">CGMCC 1.12102</strain>
    </source>
</reference>
<comment type="caution">
    <text evidence="4">The sequence shown here is derived from an EMBL/GenBank/DDBJ whole genome shotgun (WGS) entry which is preliminary data.</text>
</comment>